<dbReference type="EMBL" id="JABFUD020000022">
    <property type="protein sequence ID" value="KAI5062564.1"/>
    <property type="molecule type" value="Genomic_DNA"/>
</dbReference>
<proteinExistence type="predicted"/>
<evidence type="ECO:0000313" key="1">
    <source>
        <dbReference type="EMBL" id="KAI5062564.1"/>
    </source>
</evidence>
<dbReference type="OrthoDB" id="1938625at2759"/>
<evidence type="ECO:0000313" key="2">
    <source>
        <dbReference type="Proteomes" id="UP000886520"/>
    </source>
</evidence>
<dbReference type="AlphaFoldDB" id="A0A9D4U8M1"/>
<organism evidence="1 2">
    <name type="scientific">Adiantum capillus-veneris</name>
    <name type="common">Maidenhair fern</name>
    <dbReference type="NCBI Taxonomy" id="13818"/>
    <lineage>
        <taxon>Eukaryota</taxon>
        <taxon>Viridiplantae</taxon>
        <taxon>Streptophyta</taxon>
        <taxon>Embryophyta</taxon>
        <taxon>Tracheophyta</taxon>
        <taxon>Polypodiopsida</taxon>
        <taxon>Polypodiidae</taxon>
        <taxon>Polypodiales</taxon>
        <taxon>Pteridineae</taxon>
        <taxon>Pteridaceae</taxon>
        <taxon>Vittarioideae</taxon>
        <taxon>Adiantum</taxon>
    </lineage>
</organism>
<reference evidence="1" key="1">
    <citation type="submission" date="2021-01" db="EMBL/GenBank/DDBJ databases">
        <title>Adiantum capillus-veneris genome.</title>
        <authorList>
            <person name="Fang Y."/>
            <person name="Liao Q."/>
        </authorList>
    </citation>
    <scope>NUCLEOTIDE SEQUENCE</scope>
    <source>
        <strain evidence="1">H3</strain>
        <tissue evidence="1">Leaf</tissue>
    </source>
</reference>
<gene>
    <name evidence="1" type="ORF">GOP47_0023103</name>
</gene>
<comment type="caution">
    <text evidence="1">The sequence shown here is derived from an EMBL/GenBank/DDBJ whole genome shotgun (WGS) entry which is preliminary data.</text>
</comment>
<dbReference type="Proteomes" id="UP000886520">
    <property type="component" value="Chromosome 22"/>
</dbReference>
<keyword evidence="2" id="KW-1185">Reference proteome</keyword>
<protein>
    <submittedName>
        <fullName evidence="1">Uncharacterized protein</fullName>
    </submittedName>
</protein>
<sequence length="140" mass="16238">MARSFLWGGDLDHLAIPKLSWDTCCTPKEEGGLGILNLTYLSTRMVGKWILRSIDCEDYWALLVKRKVSSFPLLVYKAWSNLSLRDIIVSPMKFKPSGTKLISRLWEAWNHIKVGWRPPKYISSNHSFFWKIHLGLAFLQ</sequence>
<accession>A0A9D4U8M1</accession>
<name>A0A9D4U8M1_ADICA</name>